<dbReference type="Pfam" id="PF00171">
    <property type="entry name" value="Aldedh"/>
    <property type="match status" value="1"/>
</dbReference>
<feature type="active site" evidence="6">
    <location>
        <position position="257"/>
    </location>
</feature>
<protein>
    <recommendedName>
        <fullName evidence="5">Aldehyde dehydrogenase</fullName>
    </recommendedName>
</protein>
<keyword evidence="4" id="KW-0520">NAD</keyword>
<dbReference type="Gene3D" id="3.40.309.10">
    <property type="entry name" value="Aldehyde Dehydrogenase, Chain A, domain 2"/>
    <property type="match status" value="1"/>
</dbReference>
<evidence type="ECO:0000313" key="10">
    <source>
        <dbReference type="EMBL" id="KAF2430032.1"/>
    </source>
</evidence>
<evidence type="ECO:0000256" key="8">
    <source>
        <dbReference type="RuleBase" id="RU003345"/>
    </source>
</evidence>
<dbReference type="GO" id="GO:0004029">
    <property type="term" value="F:aldehyde dehydrogenase (NAD+) activity"/>
    <property type="evidence" value="ECO:0007669"/>
    <property type="project" value="TreeGrafter"/>
</dbReference>
<reference evidence="10" key="1">
    <citation type="journal article" date="2020" name="Stud. Mycol.">
        <title>101 Dothideomycetes genomes: a test case for predicting lifestyles and emergence of pathogens.</title>
        <authorList>
            <person name="Haridas S."/>
            <person name="Albert R."/>
            <person name="Binder M."/>
            <person name="Bloem J."/>
            <person name="Labutti K."/>
            <person name="Salamov A."/>
            <person name="Andreopoulos B."/>
            <person name="Baker S."/>
            <person name="Barry K."/>
            <person name="Bills G."/>
            <person name="Bluhm B."/>
            <person name="Cannon C."/>
            <person name="Castanera R."/>
            <person name="Culley D."/>
            <person name="Daum C."/>
            <person name="Ezra D."/>
            <person name="Gonzalez J."/>
            <person name="Henrissat B."/>
            <person name="Kuo A."/>
            <person name="Liang C."/>
            <person name="Lipzen A."/>
            <person name="Lutzoni F."/>
            <person name="Magnuson J."/>
            <person name="Mondo S."/>
            <person name="Nolan M."/>
            <person name="Ohm R."/>
            <person name="Pangilinan J."/>
            <person name="Park H.-J."/>
            <person name="Ramirez L."/>
            <person name="Alfaro M."/>
            <person name="Sun H."/>
            <person name="Tritt A."/>
            <person name="Yoshinaga Y."/>
            <person name="Zwiers L.-H."/>
            <person name="Turgeon B."/>
            <person name="Goodwin S."/>
            <person name="Spatafora J."/>
            <person name="Crous P."/>
            <person name="Grigoriev I."/>
        </authorList>
    </citation>
    <scope>NUCLEOTIDE SEQUENCE</scope>
    <source>
        <strain evidence="10">CBS 130266</strain>
    </source>
</reference>
<dbReference type="InterPro" id="IPR016162">
    <property type="entry name" value="Ald_DH_N"/>
</dbReference>
<dbReference type="EMBL" id="MU007042">
    <property type="protein sequence ID" value="KAF2430032.1"/>
    <property type="molecule type" value="Genomic_DNA"/>
</dbReference>
<dbReference type="GO" id="GO:0016117">
    <property type="term" value="P:carotenoid biosynthetic process"/>
    <property type="evidence" value="ECO:0007669"/>
    <property type="project" value="UniProtKB-KW"/>
</dbReference>
<dbReference type="InterPro" id="IPR016161">
    <property type="entry name" value="Ald_DH/histidinol_DH"/>
</dbReference>
<dbReference type="InterPro" id="IPR012394">
    <property type="entry name" value="Aldehyde_DH_NAD(P)"/>
</dbReference>
<dbReference type="FunFam" id="3.40.309.10:FF:000025">
    <property type="entry name" value="Aldehyde dehydrogenase"/>
    <property type="match status" value="1"/>
</dbReference>
<evidence type="ECO:0000256" key="4">
    <source>
        <dbReference type="ARBA" id="ARBA00023027"/>
    </source>
</evidence>
<name>A0A9P4NQY8_9PEZI</name>
<dbReference type="PANTHER" id="PTHR43570">
    <property type="entry name" value="ALDEHYDE DEHYDROGENASE"/>
    <property type="match status" value="1"/>
</dbReference>
<keyword evidence="2" id="KW-0125">Carotenoid biosynthesis</keyword>
<evidence type="ECO:0000259" key="9">
    <source>
        <dbReference type="Pfam" id="PF00171"/>
    </source>
</evidence>
<evidence type="ECO:0000256" key="2">
    <source>
        <dbReference type="ARBA" id="ARBA00022746"/>
    </source>
</evidence>
<sequence>MGVTLPPFEHTSSGAIPDICSKIRKSYLSHKTRPIEFRLQQLRKLYWGLKDNEDAITEACRLDLGKPSFETYLTETGWCMNDIVFVCQNLEKWMADESAPDIALTNKLLFPKIRKDPLGAVLVIGAYNFPIQLSIGPAIGAIAAGCTVVLKPSENAPNAAAVMEMIFKKYLDPTCYTVIQGAIPETTAVLEEKWDKIFYTGNHIVGTIIAKKAAETLTPVTLELGGKNPAIITKNADPRLAARRLTWAKIINSGQVCVSQNWILVDREILPQFVEELKKVFKEFYPNGAKNSPDYGRIVNNRQWIRLKKMLDETKGRILIGGTMDEADRFLEPTVVQVDDVNDSLLKDESFGPLIPIYPVDNLDEAIRLANEVHDTPLGVYPFGNKKETDQVLREIRSGGASVNDGFFHASIPTLAFGGVGTSGSGSYRGRASFDCFTHRRSITKTPGWMEGLLAIRYPPYHGKTKKYKAMSELKPNFDRDGNVKVGLLKWILTLGAGSNNAAVKRYFLVVLLAFALNKYQSRQSKL</sequence>
<dbReference type="CDD" id="cd07135">
    <property type="entry name" value="ALDH_F14-YMR110C"/>
    <property type="match status" value="1"/>
</dbReference>
<dbReference type="InterPro" id="IPR029510">
    <property type="entry name" value="Ald_DH_CS_GLU"/>
</dbReference>
<proteinExistence type="inferred from homology"/>
<dbReference type="SUPFAM" id="SSF53720">
    <property type="entry name" value="ALDH-like"/>
    <property type="match status" value="1"/>
</dbReference>
<evidence type="ECO:0000313" key="11">
    <source>
        <dbReference type="Proteomes" id="UP000800235"/>
    </source>
</evidence>
<evidence type="ECO:0000256" key="3">
    <source>
        <dbReference type="ARBA" id="ARBA00023002"/>
    </source>
</evidence>
<dbReference type="OrthoDB" id="440325at2759"/>
<dbReference type="InterPro" id="IPR016163">
    <property type="entry name" value="Ald_DH_C"/>
</dbReference>
<dbReference type="Gene3D" id="3.40.605.10">
    <property type="entry name" value="Aldehyde Dehydrogenase, Chain A, domain 1"/>
    <property type="match status" value="1"/>
</dbReference>
<evidence type="ECO:0000256" key="6">
    <source>
        <dbReference type="PIRSR" id="PIRSR036492-1"/>
    </source>
</evidence>
<evidence type="ECO:0000256" key="5">
    <source>
        <dbReference type="PIRNR" id="PIRNR036492"/>
    </source>
</evidence>
<dbReference type="GO" id="GO:0006081">
    <property type="term" value="P:aldehyde metabolic process"/>
    <property type="evidence" value="ECO:0007669"/>
    <property type="project" value="InterPro"/>
</dbReference>
<feature type="domain" description="Aldehyde dehydrogenase" evidence="9">
    <location>
        <begin position="20"/>
        <end position="442"/>
    </location>
</feature>
<feature type="active site" evidence="6 7">
    <location>
        <position position="223"/>
    </location>
</feature>
<evidence type="ECO:0000256" key="1">
    <source>
        <dbReference type="ARBA" id="ARBA00009986"/>
    </source>
</evidence>
<comment type="similarity">
    <text evidence="1 5 8">Belongs to the aldehyde dehydrogenase family.</text>
</comment>
<organism evidence="10 11">
    <name type="scientific">Tothia fuscella</name>
    <dbReference type="NCBI Taxonomy" id="1048955"/>
    <lineage>
        <taxon>Eukaryota</taxon>
        <taxon>Fungi</taxon>
        <taxon>Dikarya</taxon>
        <taxon>Ascomycota</taxon>
        <taxon>Pezizomycotina</taxon>
        <taxon>Dothideomycetes</taxon>
        <taxon>Pleosporomycetidae</taxon>
        <taxon>Venturiales</taxon>
        <taxon>Cylindrosympodiaceae</taxon>
        <taxon>Tothia</taxon>
    </lineage>
</organism>
<evidence type="ECO:0000256" key="7">
    <source>
        <dbReference type="PROSITE-ProRule" id="PRU10007"/>
    </source>
</evidence>
<dbReference type="InterPro" id="IPR015590">
    <property type="entry name" value="Aldehyde_DH_dom"/>
</dbReference>
<dbReference type="PANTHER" id="PTHR43570:SF11">
    <property type="entry name" value="ALDEHYDE DEHYDROGENASE"/>
    <property type="match status" value="1"/>
</dbReference>
<keyword evidence="3 5" id="KW-0560">Oxidoreductase</keyword>
<dbReference type="Proteomes" id="UP000800235">
    <property type="component" value="Unassembled WGS sequence"/>
</dbReference>
<dbReference type="FunFam" id="3.40.605.10:FF:000004">
    <property type="entry name" value="Aldehyde dehydrogenase"/>
    <property type="match status" value="1"/>
</dbReference>
<accession>A0A9P4NQY8</accession>
<dbReference type="GO" id="GO:0005737">
    <property type="term" value="C:cytoplasm"/>
    <property type="evidence" value="ECO:0007669"/>
    <property type="project" value="TreeGrafter"/>
</dbReference>
<gene>
    <name evidence="10" type="ORF">EJ08DRAFT_697825</name>
</gene>
<dbReference type="AlphaFoldDB" id="A0A9P4NQY8"/>
<dbReference type="PROSITE" id="PS00687">
    <property type="entry name" value="ALDEHYDE_DEHYDR_GLU"/>
    <property type="match status" value="1"/>
</dbReference>
<keyword evidence="11" id="KW-1185">Reference proteome</keyword>
<dbReference type="PIRSF" id="PIRSF036492">
    <property type="entry name" value="ALDH"/>
    <property type="match status" value="1"/>
</dbReference>
<comment type="caution">
    <text evidence="10">The sequence shown here is derived from an EMBL/GenBank/DDBJ whole genome shotgun (WGS) entry which is preliminary data.</text>
</comment>